<dbReference type="CDD" id="cd01670">
    <property type="entry name" value="Death"/>
    <property type="match status" value="1"/>
</dbReference>
<feature type="domain" description="Death" evidence="2">
    <location>
        <begin position="458"/>
        <end position="550"/>
    </location>
</feature>
<accession>A0A1S3KHH3</accession>
<dbReference type="InterPro" id="IPR011029">
    <property type="entry name" value="DEATH-like_dom_sf"/>
</dbReference>
<dbReference type="SMART" id="SM00005">
    <property type="entry name" value="DEATH"/>
    <property type="match status" value="1"/>
</dbReference>
<dbReference type="OrthoDB" id="6074739at2759"/>
<evidence type="ECO:0000313" key="3">
    <source>
        <dbReference type="Proteomes" id="UP000085678"/>
    </source>
</evidence>
<dbReference type="OMA" id="MCKSAND"/>
<dbReference type="Proteomes" id="UP000085678">
    <property type="component" value="Unplaced"/>
</dbReference>
<dbReference type="AlphaFoldDB" id="A0A1S3KHH3"/>
<dbReference type="GeneID" id="106181936"/>
<dbReference type="GO" id="GO:0007165">
    <property type="term" value="P:signal transduction"/>
    <property type="evidence" value="ECO:0007669"/>
    <property type="project" value="InterPro"/>
</dbReference>
<gene>
    <name evidence="4 5 6" type="primary">LOC106181936</name>
</gene>
<evidence type="ECO:0000256" key="1">
    <source>
        <dbReference type="SAM" id="Coils"/>
    </source>
</evidence>
<dbReference type="RefSeq" id="XP_013421957.1">
    <property type="nucleotide sequence ID" value="XM_013566503.1"/>
</dbReference>
<protein>
    <submittedName>
        <fullName evidence="4 5">Uncharacterized protein LOC106181936</fullName>
    </submittedName>
</protein>
<proteinExistence type="predicted"/>
<dbReference type="InterPro" id="IPR000488">
    <property type="entry name" value="Death_dom"/>
</dbReference>
<dbReference type="RefSeq" id="XP_013421958.1">
    <property type="nucleotide sequence ID" value="XM_013566504.1"/>
</dbReference>
<dbReference type="SUPFAM" id="SSF47986">
    <property type="entry name" value="DEATH domain"/>
    <property type="match status" value="1"/>
</dbReference>
<name>A0A1S3KHH3_LINAN</name>
<feature type="coiled-coil region" evidence="1">
    <location>
        <begin position="249"/>
        <end position="304"/>
    </location>
</feature>
<dbReference type="RefSeq" id="XP_013421959.1">
    <property type="nucleotide sequence ID" value="XM_013566505.1"/>
</dbReference>
<evidence type="ECO:0000313" key="4">
    <source>
        <dbReference type="RefSeq" id="XP_013421957.1"/>
    </source>
</evidence>
<evidence type="ECO:0000313" key="6">
    <source>
        <dbReference type="RefSeq" id="XP_013421959.1"/>
    </source>
</evidence>
<sequence length="604" mass="69782">MPFFSRKSRSDIGQLEKGPPKSLATLRKILTQHTKVVIENLATLEKAYYGFGKNPGNEIRKWLKPLNSVLSTFDLPELRSALLIQDVLKRGANPRSVFKVDRFCLSKMQECHLKVLEYMPGKFKPLTDEVVKILGYLEKYCLSFYDPETDPHLGTATDYTRMRGEWSKTIKKCLNNIVSASESYKSAYGVTPGLMGTYAKELGARYECSHLPFLLLFPDACENVRVACSTVNSWIKADENFVGYLKNDLADSERKLASLTKLLKQAQEKSYQASYKVHQKENQSRALENELESLKAKEDALLVEEEYLGNDTNEMQLELDIKEFRRDELRRNAAGMNTEVLNETWDQLNLELRDIYETLPAMKKRLDHVHSKLKWINERREALQNANGGINELAAETAAAEKEKTKLQSSCNNVTRTIAMIKQIVIQKTSVSVLQRIFYDLDRRGGRSKMDKEDVGPLERAFHVVANHIGNDWMTLYRNLPFIPPRGNAQIEADIHDLSHGVPRDLTEDRALRSLQRWRRHHTRARAQDLLDTLAKIKRFDLVQDVNLELHPPTEERPTPEEYPEFMDKQLIPFYKEVERFDKLRVGNDMLKPKLTYDYCDYLV</sequence>
<dbReference type="KEGG" id="lak:106181936"/>
<keyword evidence="3" id="KW-1185">Reference proteome</keyword>
<organism evidence="3 4">
    <name type="scientific">Lingula anatina</name>
    <name type="common">Brachiopod</name>
    <name type="synonym">Lingula unguis</name>
    <dbReference type="NCBI Taxonomy" id="7574"/>
    <lineage>
        <taxon>Eukaryota</taxon>
        <taxon>Metazoa</taxon>
        <taxon>Spiralia</taxon>
        <taxon>Lophotrochozoa</taxon>
        <taxon>Brachiopoda</taxon>
        <taxon>Linguliformea</taxon>
        <taxon>Lingulata</taxon>
        <taxon>Lingulida</taxon>
        <taxon>Linguloidea</taxon>
        <taxon>Lingulidae</taxon>
        <taxon>Lingula</taxon>
    </lineage>
</organism>
<dbReference type="PROSITE" id="PS50017">
    <property type="entry name" value="DEATH_DOMAIN"/>
    <property type="match status" value="1"/>
</dbReference>
<reference evidence="4 5" key="1">
    <citation type="submission" date="2025-04" db="UniProtKB">
        <authorList>
            <consortium name="RefSeq"/>
        </authorList>
    </citation>
    <scope>IDENTIFICATION</scope>
    <source>
        <tissue evidence="4 5">Gonads</tissue>
    </source>
</reference>
<evidence type="ECO:0000259" key="2">
    <source>
        <dbReference type="PROSITE" id="PS50017"/>
    </source>
</evidence>
<feature type="coiled-coil region" evidence="1">
    <location>
        <begin position="383"/>
        <end position="410"/>
    </location>
</feature>
<dbReference type="Gene3D" id="1.10.533.10">
    <property type="entry name" value="Death Domain, Fas"/>
    <property type="match status" value="1"/>
</dbReference>
<evidence type="ECO:0000313" key="5">
    <source>
        <dbReference type="RefSeq" id="XP_013421958.1"/>
    </source>
</evidence>
<keyword evidence="1" id="KW-0175">Coiled coil</keyword>